<protein>
    <submittedName>
        <fullName evidence="1">Recombinase family protein</fullName>
    </submittedName>
</protein>
<organism evidence="1 2">
    <name type="scientific">Azospirillum endophyticum</name>
    <dbReference type="NCBI Taxonomy" id="2800326"/>
    <lineage>
        <taxon>Bacteria</taxon>
        <taxon>Pseudomonadati</taxon>
        <taxon>Pseudomonadota</taxon>
        <taxon>Alphaproteobacteria</taxon>
        <taxon>Rhodospirillales</taxon>
        <taxon>Azospirillaceae</taxon>
        <taxon>Azospirillum</taxon>
    </lineage>
</organism>
<evidence type="ECO:0000313" key="1">
    <source>
        <dbReference type="EMBL" id="MBK1842110.1"/>
    </source>
</evidence>
<dbReference type="EMBL" id="JAENHM010000078">
    <property type="protein sequence ID" value="MBK1842110.1"/>
    <property type="molecule type" value="Genomic_DNA"/>
</dbReference>
<name>A0ABS1FFC4_9PROT</name>
<comment type="caution">
    <text evidence="1">The sequence shown here is derived from an EMBL/GenBank/DDBJ whole genome shotgun (WGS) entry which is preliminary data.</text>
</comment>
<reference evidence="2" key="1">
    <citation type="submission" date="2021-01" db="EMBL/GenBank/DDBJ databases">
        <title>Genome public.</title>
        <authorList>
            <person name="Liu C."/>
            <person name="Sun Q."/>
        </authorList>
    </citation>
    <scope>NUCLEOTIDE SEQUENCE [LARGE SCALE GENOMIC DNA]</scope>
    <source>
        <strain evidence="2">YIM B02556</strain>
    </source>
</reference>
<dbReference type="Proteomes" id="UP000652760">
    <property type="component" value="Unassembled WGS sequence"/>
</dbReference>
<accession>A0ABS1FFC4</accession>
<gene>
    <name evidence="1" type="ORF">JHL17_32410</name>
</gene>
<feature type="non-terminal residue" evidence="1">
    <location>
        <position position="98"/>
    </location>
</feature>
<proteinExistence type="predicted"/>
<sequence>MTDRLHRLMIELEETVGSLEAALASPPPPPAPLPDNLAALYRERIAELAATLEDPNHRIEARDRLRPLIERVAVRFSTAGTRSVEIELEGDLVALLSL</sequence>
<keyword evidence="2" id="KW-1185">Reference proteome</keyword>
<evidence type="ECO:0000313" key="2">
    <source>
        <dbReference type="Proteomes" id="UP000652760"/>
    </source>
</evidence>